<comment type="subunit">
    <text evidence="6">Supercomplex made of cofactors A to E. Cofactors A and D function by capturing and stabilizing tubulin in a quasi-native conformation. Cofactor E binds to the cofactor D-tubulin complex; interaction with cofactor C then causes the release of tubulin polypeptides that are committed to the native state.</text>
</comment>
<comment type="similarity">
    <text evidence="2">Belongs to the TBCC family.</text>
</comment>
<evidence type="ECO:0000313" key="9">
    <source>
        <dbReference type="Proteomes" id="UP000078540"/>
    </source>
</evidence>
<dbReference type="EMBL" id="KQ976712">
    <property type="protein sequence ID" value="KYM76974.1"/>
    <property type="molecule type" value="Genomic_DNA"/>
</dbReference>
<keyword evidence="9" id="KW-1185">Reference proteome</keyword>
<dbReference type="PROSITE" id="PS51329">
    <property type="entry name" value="C_CAP_COFACTOR_C"/>
    <property type="match status" value="1"/>
</dbReference>
<evidence type="ECO:0000256" key="2">
    <source>
        <dbReference type="ARBA" id="ARBA00008848"/>
    </source>
</evidence>
<name>A0A151HZ60_9HYME</name>
<evidence type="ECO:0000256" key="5">
    <source>
        <dbReference type="ARBA" id="ARBA00023186"/>
    </source>
</evidence>
<dbReference type="GO" id="GO:0005737">
    <property type="term" value="C:cytoplasm"/>
    <property type="evidence" value="ECO:0007669"/>
    <property type="project" value="UniProtKB-SubCell"/>
</dbReference>
<dbReference type="GO" id="GO:0015631">
    <property type="term" value="F:tubulin binding"/>
    <property type="evidence" value="ECO:0007669"/>
    <property type="project" value="InterPro"/>
</dbReference>
<dbReference type="InterPro" id="IPR031925">
    <property type="entry name" value="TBCC_N"/>
</dbReference>
<evidence type="ECO:0000259" key="7">
    <source>
        <dbReference type="PROSITE" id="PS51329"/>
    </source>
</evidence>
<sequence length="550" mass="63086">MILKDSHLWTMIFNDDDNRSSPGKEAPSKISQTPWQITLGGFVVRGLAWERLTTPFSTVGSRRLKMQDDTCVITVDKGDGRSTVRTSRVSNGDYHCRRRRRHHATSRVVADSSRTACLRILYLAKRYRFVFPRWPTDRPSVQQPTSTTSRFCALTLHAHQKSCPFHCSMIRKQPSKLGFVQTLKKSAKAFLIFEGVLLLGSYGFWRCLNTSQEFIEESLPDRITKRDRERKNVIERRREERQSLAVESEQSSYFKDTFYSSCKKIKDMLDDASSTPSSALPGIFEKSNKEIQLLKNYLSQSKMFLKVYDIRRAQENLQSLENQASELEMKLLPKKKFGFKNRRIVKKPSDKGLDITDGLKDLKISESIVNGSTKQNNKLSSKYGDSACMLLGKVNERIVLDAENVNKNDILLSDLVRCTVRIYGTPSTLHMVNLKQCTILVGPVTSSVYVHDCSDCVFAFACQQLRLHSSTDCTIYLHVTSRAIIEDCTKIHVAPYNWSYEDQTSHFNLAGLDPKINNWNCIDDFNWLSSEKHSPNWSILEPELRVKTWD</sequence>
<keyword evidence="4" id="KW-0007">Acetylation</keyword>
<proteinExistence type="inferred from homology"/>
<evidence type="ECO:0000256" key="4">
    <source>
        <dbReference type="ARBA" id="ARBA00022990"/>
    </source>
</evidence>
<dbReference type="InterPro" id="IPR027684">
    <property type="entry name" value="TBCC"/>
</dbReference>
<gene>
    <name evidence="8" type="ORF">ALC53_12584</name>
</gene>
<dbReference type="InterPro" id="IPR006599">
    <property type="entry name" value="CARP_motif"/>
</dbReference>
<dbReference type="PANTHER" id="PTHR15139">
    <property type="entry name" value="TUBULIN FOLDING COFACTOR C"/>
    <property type="match status" value="1"/>
</dbReference>
<dbReference type="PANTHER" id="PTHR15139:SF0">
    <property type="entry name" value="TUBULIN-SPECIFIC CHAPERONE C"/>
    <property type="match status" value="1"/>
</dbReference>
<evidence type="ECO:0000256" key="1">
    <source>
        <dbReference type="ARBA" id="ARBA00004496"/>
    </source>
</evidence>
<organism evidence="8 9">
    <name type="scientific">Atta colombica</name>
    <dbReference type="NCBI Taxonomy" id="520822"/>
    <lineage>
        <taxon>Eukaryota</taxon>
        <taxon>Metazoa</taxon>
        <taxon>Ecdysozoa</taxon>
        <taxon>Arthropoda</taxon>
        <taxon>Hexapoda</taxon>
        <taxon>Insecta</taxon>
        <taxon>Pterygota</taxon>
        <taxon>Neoptera</taxon>
        <taxon>Endopterygota</taxon>
        <taxon>Hymenoptera</taxon>
        <taxon>Apocrita</taxon>
        <taxon>Aculeata</taxon>
        <taxon>Formicoidea</taxon>
        <taxon>Formicidae</taxon>
        <taxon>Myrmicinae</taxon>
        <taxon>Atta</taxon>
    </lineage>
</organism>
<keyword evidence="3" id="KW-0963">Cytoplasm</keyword>
<comment type="subcellular location">
    <subcellularLocation>
        <location evidence="1">Cytoplasm</location>
    </subcellularLocation>
</comment>
<evidence type="ECO:0000313" key="8">
    <source>
        <dbReference type="EMBL" id="KYM76974.1"/>
    </source>
</evidence>
<keyword evidence="5" id="KW-0143">Chaperone</keyword>
<dbReference type="InterPro" id="IPR016098">
    <property type="entry name" value="CAP/MinC_C"/>
</dbReference>
<dbReference type="InterPro" id="IPR017901">
    <property type="entry name" value="C-CAP_CF_C-like"/>
</dbReference>
<dbReference type="Gene3D" id="2.160.20.70">
    <property type="match status" value="1"/>
</dbReference>
<dbReference type="Pfam" id="PF16752">
    <property type="entry name" value="TBCC_N"/>
    <property type="match status" value="1"/>
</dbReference>
<dbReference type="STRING" id="520822.A0A151HZ60"/>
<reference evidence="8 9" key="1">
    <citation type="submission" date="2015-09" db="EMBL/GenBank/DDBJ databases">
        <title>Atta colombica WGS genome.</title>
        <authorList>
            <person name="Nygaard S."/>
            <person name="Hu H."/>
            <person name="Boomsma J."/>
            <person name="Zhang G."/>
        </authorList>
    </citation>
    <scope>NUCLEOTIDE SEQUENCE [LARGE SCALE GENOMIC DNA]</scope>
    <source>
        <strain evidence="8">Treedump-2</strain>
        <tissue evidence="8">Whole body</tissue>
    </source>
</reference>
<feature type="domain" description="C-CAP/cofactor C-like" evidence="7">
    <location>
        <begin position="368"/>
        <end position="527"/>
    </location>
</feature>
<dbReference type="GO" id="GO:0007023">
    <property type="term" value="P:post-chaperonin tubulin folding pathway"/>
    <property type="evidence" value="ECO:0007669"/>
    <property type="project" value="InterPro"/>
</dbReference>
<accession>A0A151HZ60</accession>
<evidence type="ECO:0000256" key="3">
    <source>
        <dbReference type="ARBA" id="ARBA00022490"/>
    </source>
</evidence>
<dbReference type="InterPro" id="IPR012945">
    <property type="entry name" value="Tubulin-bd_cofactor_C_dom"/>
</dbReference>
<dbReference type="InterPro" id="IPR038397">
    <property type="entry name" value="TBCC_N_sf"/>
</dbReference>
<dbReference type="SMART" id="SM00673">
    <property type="entry name" value="CARP"/>
    <property type="match status" value="2"/>
</dbReference>
<dbReference type="Pfam" id="PF07986">
    <property type="entry name" value="TBCC"/>
    <property type="match status" value="1"/>
</dbReference>
<dbReference type="Proteomes" id="UP000078540">
    <property type="component" value="Unassembled WGS sequence"/>
</dbReference>
<evidence type="ECO:0000256" key="6">
    <source>
        <dbReference type="ARBA" id="ARBA00026055"/>
    </source>
</evidence>
<dbReference type="AlphaFoldDB" id="A0A151HZ60"/>
<dbReference type="GO" id="GO:0007021">
    <property type="term" value="P:tubulin complex assembly"/>
    <property type="evidence" value="ECO:0007669"/>
    <property type="project" value="TreeGrafter"/>
</dbReference>
<protein>
    <submittedName>
        <fullName evidence="8">Tubulin-specific chaperone C</fullName>
    </submittedName>
</protein>
<dbReference type="Gene3D" id="1.20.58.1250">
    <property type="entry name" value="Tubulin Binding Cofactor C, N-terminal domain"/>
    <property type="match status" value="1"/>
</dbReference>